<dbReference type="EMBL" id="JRRC01518267">
    <property type="protein sequence ID" value="KHG08980.1"/>
    <property type="molecule type" value="Genomic_DNA"/>
</dbReference>
<reference evidence="1" key="1">
    <citation type="submission" date="2014-09" db="EMBL/GenBank/DDBJ databases">
        <title>G. arboreum L. cv. AKA8401 A2 genome assembly version 1.0.</title>
        <authorList>
            <person name="Mudge J."/>
            <person name="Ramaraj T."/>
            <person name="Lindquist I.E."/>
            <person name="Bharti A.K."/>
            <person name="Sundararajan A."/>
            <person name="Cameron C.T."/>
            <person name="Woodward J.E."/>
            <person name="May G.D."/>
            <person name="Brubaker C."/>
            <person name="Broadhvest J."/>
            <person name="Wilkins T.A."/>
        </authorList>
    </citation>
    <scope>NUCLEOTIDE SEQUENCE</scope>
</reference>
<protein>
    <submittedName>
        <fullName evidence="1">Uncharacterized protein</fullName>
    </submittedName>
</protein>
<evidence type="ECO:0000313" key="3">
    <source>
        <dbReference type="Proteomes" id="UP000032142"/>
    </source>
</evidence>
<keyword evidence="3" id="KW-1185">Reference proteome</keyword>
<accession>A0A0B0N838</accession>
<sequence length="25" mass="2856">MGCLGLVQFGYVIGLMCKWTFILDF</sequence>
<evidence type="ECO:0000313" key="1">
    <source>
        <dbReference type="EMBL" id="KHG08980.1"/>
    </source>
</evidence>
<proteinExistence type="predicted"/>
<reference evidence="3" key="2">
    <citation type="submission" date="2014-09" db="EMBL/GenBank/DDBJ databases">
        <authorList>
            <person name="Mudge J."/>
            <person name="Ramaraj T."/>
            <person name="Lindquist I.E."/>
            <person name="Bharti A.K."/>
            <person name="Sundararajan A."/>
            <person name="Cameron C.T."/>
            <person name="Woodward J.E."/>
            <person name="May G.D."/>
            <person name="Brubaker C."/>
            <person name="Broadhvest J."/>
            <person name="Wilkins T.A."/>
        </authorList>
    </citation>
    <scope>NUCLEOTIDE SEQUENCE</scope>
    <source>
        <strain evidence="3">cv. AKA8401</strain>
    </source>
</reference>
<gene>
    <name evidence="2" type="ORF">F383_12821</name>
    <name evidence="1" type="ORF">F383_36066</name>
</gene>
<dbReference type="AlphaFoldDB" id="A0A0B0N838"/>
<dbReference type="EMBL" id="KN393576">
    <property type="protein sequence ID" value="KHG10304.1"/>
    <property type="molecule type" value="Genomic_DNA"/>
</dbReference>
<dbReference type="Proteomes" id="UP000032142">
    <property type="component" value="Unassembled WGS sequence"/>
</dbReference>
<evidence type="ECO:0000313" key="2">
    <source>
        <dbReference type="EMBL" id="KHG10304.1"/>
    </source>
</evidence>
<organism evidence="1 3">
    <name type="scientific">Gossypium arboreum</name>
    <name type="common">Tree cotton</name>
    <name type="synonym">Gossypium nanking</name>
    <dbReference type="NCBI Taxonomy" id="29729"/>
    <lineage>
        <taxon>Eukaryota</taxon>
        <taxon>Viridiplantae</taxon>
        <taxon>Streptophyta</taxon>
        <taxon>Embryophyta</taxon>
        <taxon>Tracheophyta</taxon>
        <taxon>Spermatophyta</taxon>
        <taxon>Magnoliopsida</taxon>
        <taxon>eudicotyledons</taxon>
        <taxon>Gunneridae</taxon>
        <taxon>Pentapetalae</taxon>
        <taxon>rosids</taxon>
        <taxon>malvids</taxon>
        <taxon>Malvales</taxon>
        <taxon>Malvaceae</taxon>
        <taxon>Malvoideae</taxon>
        <taxon>Gossypium</taxon>
    </lineage>
</organism>
<name>A0A0B0N838_GOSAR</name>